<dbReference type="EMBL" id="JACAZE010000013">
    <property type="protein sequence ID" value="KAF7300642.1"/>
    <property type="molecule type" value="Genomic_DNA"/>
</dbReference>
<dbReference type="OrthoDB" id="3269282at2759"/>
<dbReference type="Proteomes" id="UP000613580">
    <property type="component" value="Unassembled WGS sequence"/>
</dbReference>
<feature type="compositionally biased region" description="Low complexity" evidence="1">
    <location>
        <begin position="762"/>
        <end position="813"/>
    </location>
</feature>
<feature type="compositionally biased region" description="Low complexity" evidence="1">
    <location>
        <begin position="676"/>
        <end position="689"/>
    </location>
</feature>
<feature type="compositionally biased region" description="Low complexity" evidence="1">
    <location>
        <begin position="385"/>
        <end position="398"/>
    </location>
</feature>
<feature type="compositionally biased region" description="Low complexity" evidence="1">
    <location>
        <begin position="439"/>
        <end position="448"/>
    </location>
</feature>
<proteinExistence type="predicted"/>
<protein>
    <submittedName>
        <fullName evidence="2">Uncharacterized protein</fullName>
    </submittedName>
</protein>
<feature type="compositionally biased region" description="Basic and acidic residues" evidence="1">
    <location>
        <begin position="509"/>
        <end position="522"/>
    </location>
</feature>
<reference evidence="2" key="1">
    <citation type="submission" date="2020-05" db="EMBL/GenBank/DDBJ databases">
        <title>Mycena genomes resolve the evolution of fungal bioluminescence.</title>
        <authorList>
            <person name="Tsai I.J."/>
        </authorList>
    </citation>
    <scope>NUCLEOTIDE SEQUENCE</scope>
    <source>
        <strain evidence="2">110903Hualien_Pintung</strain>
    </source>
</reference>
<feature type="region of interest" description="Disordered" evidence="1">
    <location>
        <begin position="642"/>
        <end position="817"/>
    </location>
</feature>
<feature type="compositionally biased region" description="Low complexity" evidence="1">
    <location>
        <begin position="703"/>
        <end position="729"/>
    </location>
</feature>
<name>A0A8H6SLU8_MYCCL</name>
<feature type="region of interest" description="Disordered" evidence="1">
    <location>
        <begin position="260"/>
        <end position="294"/>
    </location>
</feature>
<sequence length="850" mass="88270">MTTTTLTVSARNLRSSSPTVTLDNTTSSTTKTTNATTTSSTTTTTTKQARVRFDAECILIPDALPAGKRPKLGTKSYSLPLWRKARDREGEEDESHVVLKVNLPSFKSKKSSHSRERDHRNASRSPPTVTPHIPSCLRAVSNDHPLPPLPAQEHLPLTALITVYPSAPSAPPNAAAPITVPIRACCAECSIHADAPTEEFSRGAMRVRRRGMGFGVGSFGSPIENMPFTPLTPTSAIETPEESLASATGLTNVNRLVAEMEERKRRSRSATPSPVGTPTSPNFPQAGRTSPSLLGPALVRVADRRAPYGDYLSAQSAEALVPHASSSTDALVHADTQGRGSPLLPLGIAVDEVDKERRRRSVDVARHSAGVVVLGEEEEEDWAIRKASSSKRNSPSASPRKRPPPLAKGYDDDEADLFPLPSASSKSSTPLGTPRHSPRSSPAGSDSSVNLLPRSASDSGTGGSPLLRDALANSKYGHRRTASGGSAIGDASRERSRSEAVCVALGGAGKREREKLQQKRESLTTPIPTPMHDREGSNASQSSLSSSTSASTSPLQSHKMAKCERGLLLPPGDERDVNEERGRGDVASLSSNTSRSSSRDSRCSDSDSNADKTLPALPPLATSVLAAGPYSPALAPRLPVYGSLAIPGESDSEPATIEEAEEEDPETIGRAAGIRLSGSESGDPSSSPDLGRHTKRASLHLRIASAPPATTSAIIAPVSTSSSSSPVTAKIPLSTPEGTSSGASTPKAVTRNGRSKSASAGATLTIAKSSTSTATTSTSTATATAPPASPTIRRTASLARIRSRSTSTSTASSVGKSTGRKAFGALVDVLRGVASVGAGGVSGGSTAMAV</sequence>
<feature type="compositionally biased region" description="Polar residues" evidence="1">
    <location>
        <begin position="422"/>
        <end position="431"/>
    </location>
</feature>
<feature type="compositionally biased region" description="Acidic residues" evidence="1">
    <location>
        <begin position="650"/>
        <end position="666"/>
    </location>
</feature>
<dbReference type="AlphaFoldDB" id="A0A8H6SLU8"/>
<evidence type="ECO:0000313" key="2">
    <source>
        <dbReference type="EMBL" id="KAF7300642.1"/>
    </source>
</evidence>
<feature type="compositionally biased region" description="Polar residues" evidence="1">
    <location>
        <begin position="1"/>
        <end position="24"/>
    </location>
</feature>
<feature type="compositionally biased region" description="Polar residues" evidence="1">
    <location>
        <begin position="269"/>
        <end position="292"/>
    </location>
</feature>
<evidence type="ECO:0000256" key="1">
    <source>
        <dbReference type="SAM" id="MobiDB-lite"/>
    </source>
</evidence>
<keyword evidence="3" id="KW-1185">Reference proteome</keyword>
<feature type="compositionally biased region" description="Low complexity" evidence="1">
    <location>
        <begin position="25"/>
        <end position="46"/>
    </location>
</feature>
<feature type="compositionally biased region" description="Low complexity" evidence="1">
    <location>
        <begin position="537"/>
        <end position="557"/>
    </location>
</feature>
<accession>A0A8H6SLU8</accession>
<feature type="compositionally biased region" description="Basic and acidic residues" evidence="1">
    <location>
        <begin position="572"/>
        <end position="584"/>
    </location>
</feature>
<comment type="caution">
    <text evidence="2">The sequence shown here is derived from an EMBL/GenBank/DDBJ whole genome shotgun (WGS) entry which is preliminary data.</text>
</comment>
<feature type="region of interest" description="Disordered" evidence="1">
    <location>
        <begin position="378"/>
        <end position="617"/>
    </location>
</feature>
<feature type="region of interest" description="Disordered" evidence="1">
    <location>
        <begin position="103"/>
        <end position="151"/>
    </location>
</feature>
<organism evidence="2 3">
    <name type="scientific">Mycena chlorophos</name>
    <name type="common">Agaric fungus</name>
    <name type="synonym">Agaricus chlorophos</name>
    <dbReference type="NCBI Taxonomy" id="658473"/>
    <lineage>
        <taxon>Eukaryota</taxon>
        <taxon>Fungi</taxon>
        <taxon>Dikarya</taxon>
        <taxon>Basidiomycota</taxon>
        <taxon>Agaricomycotina</taxon>
        <taxon>Agaricomycetes</taxon>
        <taxon>Agaricomycetidae</taxon>
        <taxon>Agaricales</taxon>
        <taxon>Marasmiineae</taxon>
        <taxon>Mycenaceae</taxon>
        <taxon>Mycena</taxon>
    </lineage>
</organism>
<gene>
    <name evidence="2" type="ORF">HMN09_00949700</name>
</gene>
<evidence type="ECO:0000313" key="3">
    <source>
        <dbReference type="Proteomes" id="UP000613580"/>
    </source>
</evidence>
<feature type="region of interest" description="Disordered" evidence="1">
    <location>
        <begin position="1"/>
        <end position="47"/>
    </location>
</feature>